<proteinExistence type="predicted"/>
<name>B6H9W7_PENRW</name>
<feature type="region of interest" description="Disordered" evidence="1">
    <location>
        <begin position="134"/>
        <end position="300"/>
    </location>
</feature>
<sequence>MPEVEIYGRDWFFTVSGATSGIILVTDSEDSTRSVVIMAYIKVPMPESGTVTVDLPANPGETHTDSENQGCDFLIATGLGKSSAVSDILTETGNKQALAPTITCRGRTLCFNTCTKNQTQPKAHFFPPVSKMIGRDLRSTPVGPRQPHHDNESNNRSETGRDDTRQAPKQLLTPHPGHPRPLDNMSISSFDPRHYSLDGPNEAPEGHHSSSVSRGRRVTRTRHDTHSRQSTRQRSSANESSQHAPPPPQIPRTPAIRTLRETSPSWQLSDPVPIPPRRPTDGSSHQHPPPPSISGSSWDEYVSDDTVTRYRTIGAQYQAWIAGPTATECPIRRSRVTWTDLVDHPIEEYSFEVYLNEIRSTPEEAGNLELAGLSMGDVWRYVFLRRYGYWDAGRQAGYTIYQHRTGLGAIFVENITRRFGPYWAQVAQAQYQLDNHIDTLSIYTLVMACTGMMTMGPSAGHMVRESIRSSWERSWEGGWLVWFWGLGREERTALRQFIRGLLWGTYR</sequence>
<dbReference type="Proteomes" id="UP000000724">
    <property type="component" value="Contig Pc00c16"/>
</dbReference>
<dbReference type="OMA" id="TIYQHRT"/>
<gene>
    <name evidence="2" type="ORF">Pc16g14200</name>
    <name evidence="2" type="ORF">PCH_Pc16g14200</name>
</gene>
<organism evidence="2 3">
    <name type="scientific">Penicillium rubens (strain ATCC 28089 / DSM 1075 / NRRL 1951 / Wisconsin 54-1255)</name>
    <name type="common">Penicillium chrysogenum</name>
    <dbReference type="NCBI Taxonomy" id="500485"/>
    <lineage>
        <taxon>Eukaryota</taxon>
        <taxon>Fungi</taxon>
        <taxon>Dikarya</taxon>
        <taxon>Ascomycota</taxon>
        <taxon>Pezizomycotina</taxon>
        <taxon>Eurotiomycetes</taxon>
        <taxon>Eurotiomycetidae</taxon>
        <taxon>Eurotiales</taxon>
        <taxon>Aspergillaceae</taxon>
        <taxon>Penicillium</taxon>
        <taxon>Penicillium chrysogenum species complex</taxon>
    </lineage>
</organism>
<dbReference type="EMBL" id="AM920431">
    <property type="protein sequence ID" value="CAP94090.1"/>
    <property type="molecule type" value="Genomic_DNA"/>
</dbReference>
<evidence type="ECO:0000256" key="1">
    <source>
        <dbReference type="SAM" id="MobiDB-lite"/>
    </source>
</evidence>
<dbReference type="OrthoDB" id="4348854at2759"/>
<dbReference type="HOGENOM" id="CLU_537587_0_0_1"/>
<dbReference type="AlphaFoldDB" id="B6H9W7"/>
<keyword evidence="3" id="KW-1185">Reference proteome</keyword>
<feature type="compositionally biased region" description="Low complexity" evidence="1">
    <location>
        <begin position="232"/>
        <end position="243"/>
    </location>
</feature>
<dbReference type="VEuPathDB" id="FungiDB:PCH_Pc16g14200"/>
<reference evidence="2 3" key="1">
    <citation type="journal article" date="2008" name="Nat. Biotechnol.">
        <title>Genome sequencing and analysis of the filamentous fungus Penicillium chrysogenum.</title>
        <authorList>
            <person name="van den Berg M.A."/>
            <person name="Albang R."/>
            <person name="Albermann K."/>
            <person name="Badger J.H."/>
            <person name="Daran J.-M."/>
            <person name="Driessen A.J.M."/>
            <person name="Garcia-Estrada C."/>
            <person name="Fedorova N.D."/>
            <person name="Harris D.M."/>
            <person name="Heijne W.H.M."/>
            <person name="Joardar V.S."/>
            <person name="Kiel J.A.K.W."/>
            <person name="Kovalchuk A."/>
            <person name="Martin J.F."/>
            <person name="Nierman W.C."/>
            <person name="Nijland J.G."/>
            <person name="Pronk J.T."/>
            <person name="Roubos J.A."/>
            <person name="van der Klei I.J."/>
            <person name="van Peij N.N.M.E."/>
            <person name="Veenhuis M."/>
            <person name="von Doehren H."/>
            <person name="Wagner C."/>
            <person name="Wortman J.R."/>
            <person name="Bovenberg R.A.L."/>
        </authorList>
    </citation>
    <scope>NUCLEOTIDE SEQUENCE [LARGE SCALE GENOMIC DNA]</scope>
    <source>
        <strain evidence="3">ATCC 28089 / DSM 1075 / NRRL 1951 / Wisconsin 54-1255</strain>
    </source>
</reference>
<evidence type="ECO:0000313" key="2">
    <source>
        <dbReference type="EMBL" id="CAP94090.1"/>
    </source>
</evidence>
<feature type="compositionally biased region" description="Basic and acidic residues" evidence="1">
    <location>
        <begin position="147"/>
        <end position="166"/>
    </location>
</feature>
<evidence type="ECO:0000313" key="3">
    <source>
        <dbReference type="Proteomes" id="UP000000724"/>
    </source>
</evidence>
<accession>B6H9W7</accession>
<protein>
    <submittedName>
        <fullName evidence="2">Uncharacterized protein</fullName>
    </submittedName>
</protein>